<dbReference type="PANTHER" id="PTHR43133:SF51">
    <property type="entry name" value="RNA POLYMERASE SIGMA FACTOR"/>
    <property type="match status" value="1"/>
</dbReference>
<dbReference type="EMBL" id="QFGA01000001">
    <property type="protein sequence ID" value="TEB07524.1"/>
    <property type="molecule type" value="Genomic_DNA"/>
</dbReference>
<dbReference type="Pfam" id="PF04542">
    <property type="entry name" value="Sigma70_r2"/>
    <property type="match status" value="1"/>
</dbReference>
<dbReference type="InterPro" id="IPR013324">
    <property type="entry name" value="RNA_pol_sigma_r3/r4-like"/>
</dbReference>
<gene>
    <name evidence="7" type="primary">sigW_2</name>
    <name evidence="7" type="ORF">Psch_01078</name>
</gene>
<dbReference type="InterPro" id="IPR036388">
    <property type="entry name" value="WH-like_DNA-bd_sf"/>
</dbReference>
<dbReference type="InterPro" id="IPR014284">
    <property type="entry name" value="RNA_pol_sigma-70_dom"/>
</dbReference>
<evidence type="ECO:0000256" key="1">
    <source>
        <dbReference type="ARBA" id="ARBA00010641"/>
    </source>
</evidence>
<evidence type="ECO:0000256" key="4">
    <source>
        <dbReference type="ARBA" id="ARBA00023163"/>
    </source>
</evidence>
<evidence type="ECO:0000259" key="6">
    <source>
        <dbReference type="Pfam" id="PF08281"/>
    </source>
</evidence>
<dbReference type="PANTHER" id="PTHR43133">
    <property type="entry name" value="RNA POLYMERASE ECF-TYPE SIGMA FACTO"/>
    <property type="match status" value="1"/>
</dbReference>
<dbReference type="Gene3D" id="1.10.1740.10">
    <property type="match status" value="1"/>
</dbReference>
<dbReference type="GO" id="GO:0016987">
    <property type="term" value="F:sigma factor activity"/>
    <property type="evidence" value="ECO:0007669"/>
    <property type="project" value="UniProtKB-KW"/>
</dbReference>
<feature type="domain" description="RNA polymerase sigma factor 70 region 4 type 2" evidence="6">
    <location>
        <begin position="123"/>
        <end position="173"/>
    </location>
</feature>
<comment type="similarity">
    <text evidence="1">Belongs to the sigma-70 factor family. ECF subfamily.</text>
</comment>
<keyword evidence="4" id="KW-0804">Transcription</keyword>
<dbReference type="GO" id="GO:0006352">
    <property type="term" value="P:DNA-templated transcription initiation"/>
    <property type="evidence" value="ECO:0007669"/>
    <property type="project" value="InterPro"/>
</dbReference>
<comment type="caution">
    <text evidence="7">The sequence shown here is derived from an EMBL/GenBank/DDBJ whole genome shotgun (WGS) entry which is preliminary data.</text>
</comment>
<keyword evidence="8" id="KW-1185">Reference proteome</keyword>
<evidence type="ECO:0000313" key="7">
    <source>
        <dbReference type="EMBL" id="TEB07524.1"/>
    </source>
</evidence>
<dbReference type="NCBIfam" id="TIGR02937">
    <property type="entry name" value="sigma70-ECF"/>
    <property type="match status" value="1"/>
</dbReference>
<dbReference type="GO" id="GO:0003677">
    <property type="term" value="F:DNA binding"/>
    <property type="evidence" value="ECO:0007669"/>
    <property type="project" value="InterPro"/>
</dbReference>
<accession>A0A4Y7REV8</accession>
<organism evidence="7 8">
    <name type="scientific">Pelotomaculum schinkii</name>
    <dbReference type="NCBI Taxonomy" id="78350"/>
    <lineage>
        <taxon>Bacteria</taxon>
        <taxon>Bacillati</taxon>
        <taxon>Bacillota</taxon>
        <taxon>Clostridia</taxon>
        <taxon>Eubacteriales</taxon>
        <taxon>Desulfotomaculaceae</taxon>
        <taxon>Pelotomaculum</taxon>
    </lineage>
</organism>
<dbReference type="SUPFAM" id="SSF88946">
    <property type="entry name" value="Sigma2 domain of RNA polymerase sigma factors"/>
    <property type="match status" value="1"/>
</dbReference>
<evidence type="ECO:0000313" key="8">
    <source>
        <dbReference type="Proteomes" id="UP000298324"/>
    </source>
</evidence>
<dbReference type="Proteomes" id="UP000298324">
    <property type="component" value="Unassembled WGS sequence"/>
</dbReference>
<feature type="domain" description="RNA polymerase sigma-70 region 2" evidence="5">
    <location>
        <begin position="22"/>
        <end position="88"/>
    </location>
</feature>
<dbReference type="RefSeq" id="WP_190239389.1">
    <property type="nucleotide sequence ID" value="NZ_QFGA01000001.1"/>
</dbReference>
<dbReference type="AlphaFoldDB" id="A0A4Y7REV8"/>
<reference evidence="7 8" key="1">
    <citation type="journal article" date="2018" name="Environ. Microbiol.">
        <title>Novel energy conservation strategies and behaviour of Pelotomaculum schinkii driving syntrophic propionate catabolism.</title>
        <authorList>
            <person name="Hidalgo-Ahumada C.A.P."/>
            <person name="Nobu M.K."/>
            <person name="Narihiro T."/>
            <person name="Tamaki H."/>
            <person name="Liu W.T."/>
            <person name="Kamagata Y."/>
            <person name="Stams A.J.M."/>
            <person name="Imachi H."/>
            <person name="Sousa D.Z."/>
        </authorList>
    </citation>
    <scope>NUCLEOTIDE SEQUENCE [LARGE SCALE GENOMIC DNA]</scope>
    <source>
        <strain evidence="7 8">HH</strain>
    </source>
</reference>
<dbReference type="CDD" id="cd06171">
    <property type="entry name" value="Sigma70_r4"/>
    <property type="match status" value="1"/>
</dbReference>
<dbReference type="Pfam" id="PF08281">
    <property type="entry name" value="Sigma70_r4_2"/>
    <property type="match status" value="1"/>
</dbReference>
<dbReference type="SUPFAM" id="SSF88659">
    <property type="entry name" value="Sigma3 and sigma4 domains of RNA polymerase sigma factors"/>
    <property type="match status" value="1"/>
</dbReference>
<evidence type="ECO:0000259" key="5">
    <source>
        <dbReference type="Pfam" id="PF04542"/>
    </source>
</evidence>
<protein>
    <submittedName>
        <fullName evidence="7">ECF RNA polymerase sigma factor SigW</fullName>
    </submittedName>
</protein>
<keyword evidence="3" id="KW-0731">Sigma factor</keyword>
<dbReference type="Gene3D" id="1.10.10.10">
    <property type="entry name" value="Winged helix-like DNA-binding domain superfamily/Winged helix DNA-binding domain"/>
    <property type="match status" value="1"/>
</dbReference>
<dbReference type="InterPro" id="IPR013249">
    <property type="entry name" value="RNA_pol_sigma70_r4_t2"/>
</dbReference>
<keyword evidence="2" id="KW-0805">Transcription regulation</keyword>
<dbReference type="InterPro" id="IPR007627">
    <property type="entry name" value="RNA_pol_sigma70_r2"/>
</dbReference>
<evidence type="ECO:0000256" key="3">
    <source>
        <dbReference type="ARBA" id="ARBA00023082"/>
    </source>
</evidence>
<evidence type="ECO:0000256" key="2">
    <source>
        <dbReference type="ARBA" id="ARBA00023015"/>
    </source>
</evidence>
<dbReference type="InterPro" id="IPR039425">
    <property type="entry name" value="RNA_pol_sigma-70-like"/>
</dbReference>
<sequence>MATDELLVHAARNGDLEAYAALVERHQDKIYNLTAKMVANGEDARDLTQEVFVQLYQSLPHFRNESSFGTWAYRVAANKCLDFLRRKKIREKQVVLSPGGGDALPVDCREGPEEAAIRRDESRRLKAAIKDLPQTYRIVLVLHHYQQLPYKEIAEILNVPVKTVATRLYRAKLILKEKLAGGESGALQEGKGQSGQLHGQGI</sequence>
<proteinExistence type="inferred from homology"/>
<name>A0A4Y7REV8_9FIRM</name>
<dbReference type="InterPro" id="IPR013325">
    <property type="entry name" value="RNA_pol_sigma_r2"/>
</dbReference>